<evidence type="ECO:0000313" key="1">
    <source>
        <dbReference type="EMBL" id="EGW05832.1"/>
    </source>
</evidence>
<dbReference type="InParanoid" id="G3HA85"/>
<accession>G3HA85</accession>
<dbReference type="EMBL" id="JH000245">
    <property type="protein sequence ID" value="EGW05832.1"/>
    <property type="molecule type" value="Genomic_DNA"/>
</dbReference>
<sequence>MRRPRQSIGSLVVDQYLSLAKEWTLGAHSTWRSLNNPGRCQDRNCPKTDSGAPLWRATFTQFIEYREAKVVLSWRLYSYVLVSLAWRGTLKVMERQTWTIATKPLTYNILPERCAGGNDGTELVGVANQYLVSLRPMP</sequence>
<evidence type="ECO:0000313" key="2">
    <source>
        <dbReference type="Proteomes" id="UP000001075"/>
    </source>
</evidence>
<proteinExistence type="predicted"/>
<organism evidence="1 2">
    <name type="scientific">Cricetulus griseus</name>
    <name type="common">Chinese hamster</name>
    <name type="synonym">Cricetulus barabensis griseus</name>
    <dbReference type="NCBI Taxonomy" id="10029"/>
    <lineage>
        <taxon>Eukaryota</taxon>
        <taxon>Metazoa</taxon>
        <taxon>Chordata</taxon>
        <taxon>Craniata</taxon>
        <taxon>Vertebrata</taxon>
        <taxon>Euteleostomi</taxon>
        <taxon>Mammalia</taxon>
        <taxon>Eutheria</taxon>
        <taxon>Euarchontoglires</taxon>
        <taxon>Glires</taxon>
        <taxon>Rodentia</taxon>
        <taxon>Myomorpha</taxon>
        <taxon>Muroidea</taxon>
        <taxon>Cricetidae</taxon>
        <taxon>Cricetinae</taxon>
        <taxon>Cricetulus</taxon>
    </lineage>
</organism>
<name>G3HA85_CRIGR</name>
<dbReference type="Proteomes" id="UP000001075">
    <property type="component" value="Unassembled WGS sequence"/>
</dbReference>
<dbReference type="AlphaFoldDB" id="G3HA85"/>
<reference evidence="2" key="1">
    <citation type="journal article" date="2011" name="Nat. Biotechnol.">
        <title>The genomic sequence of the Chinese hamster ovary (CHO)-K1 cell line.</title>
        <authorList>
            <person name="Xu X."/>
            <person name="Nagarajan H."/>
            <person name="Lewis N.E."/>
            <person name="Pan S."/>
            <person name="Cai Z."/>
            <person name="Liu X."/>
            <person name="Chen W."/>
            <person name="Xie M."/>
            <person name="Wang W."/>
            <person name="Hammond S."/>
            <person name="Andersen M.R."/>
            <person name="Neff N."/>
            <person name="Passarelli B."/>
            <person name="Koh W."/>
            <person name="Fan H.C."/>
            <person name="Wang J."/>
            <person name="Gui Y."/>
            <person name="Lee K.H."/>
            <person name="Betenbaugh M.J."/>
            <person name="Quake S.R."/>
            <person name="Famili I."/>
            <person name="Palsson B.O."/>
            <person name="Wang J."/>
        </authorList>
    </citation>
    <scope>NUCLEOTIDE SEQUENCE [LARGE SCALE GENOMIC DNA]</scope>
    <source>
        <strain evidence="2">CHO K1 cell line</strain>
    </source>
</reference>
<gene>
    <name evidence="1" type="ORF">I79_007330</name>
</gene>
<protein>
    <submittedName>
        <fullName evidence="1">Uncharacterized protein</fullName>
    </submittedName>
</protein>